<dbReference type="InterPro" id="IPR025239">
    <property type="entry name" value="DUF4187"/>
</dbReference>
<feature type="compositionally biased region" description="Acidic residues" evidence="1">
    <location>
        <begin position="313"/>
        <end position="324"/>
    </location>
</feature>
<reference evidence="3 4" key="1">
    <citation type="journal article" date="2015" name="Front. Microbiol.">
        <title>Genome sequence of the plant growth promoting endophytic yeast Rhodotorula graminis WP1.</title>
        <authorList>
            <person name="Firrincieli A."/>
            <person name="Otillar R."/>
            <person name="Salamov A."/>
            <person name="Schmutz J."/>
            <person name="Khan Z."/>
            <person name="Redman R.S."/>
            <person name="Fleck N.D."/>
            <person name="Lindquist E."/>
            <person name="Grigoriev I.V."/>
            <person name="Doty S.L."/>
        </authorList>
    </citation>
    <scope>NUCLEOTIDE SEQUENCE [LARGE SCALE GENOMIC DNA]</scope>
    <source>
        <strain evidence="3 4">WP1</strain>
    </source>
</reference>
<feature type="region of interest" description="Disordered" evidence="1">
    <location>
        <begin position="28"/>
        <end position="203"/>
    </location>
</feature>
<accession>A0A194S271</accession>
<evidence type="ECO:0000259" key="2">
    <source>
        <dbReference type="PROSITE" id="PS50174"/>
    </source>
</evidence>
<dbReference type="SMART" id="SM01173">
    <property type="entry name" value="DUF4187"/>
    <property type="match status" value="1"/>
</dbReference>
<feature type="compositionally biased region" description="Basic and acidic residues" evidence="1">
    <location>
        <begin position="325"/>
        <end position="342"/>
    </location>
</feature>
<dbReference type="OMA" id="MRMMLAM"/>
<feature type="region of interest" description="Disordered" evidence="1">
    <location>
        <begin position="278"/>
        <end position="353"/>
    </location>
</feature>
<protein>
    <recommendedName>
        <fullName evidence="2">G-patch domain-containing protein</fullName>
    </recommendedName>
</protein>
<dbReference type="InterPro" id="IPR039249">
    <property type="entry name" value="GPATCH11"/>
</dbReference>
<evidence type="ECO:0000256" key="1">
    <source>
        <dbReference type="SAM" id="MobiDB-lite"/>
    </source>
</evidence>
<feature type="compositionally biased region" description="Basic and acidic residues" evidence="1">
    <location>
        <begin position="40"/>
        <end position="59"/>
    </location>
</feature>
<dbReference type="PROSITE" id="PS50174">
    <property type="entry name" value="G_PATCH"/>
    <property type="match status" value="1"/>
</dbReference>
<dbReference type="RefSeq" id="XP_018270746.1">
    <property type="nucleotide sequence ID" value="XM_018416936.1"/>
</dbReference>
<dbReference type="Pfam" id="PF13821">
    <property type="entry name" value="DUF4187"/>
    <property type="match status" value="1"/>
</dbReference>
<dbReference type="Proteomes" id="UP000053890">
    <property type="component" value="Unassembled WGS sequence"/>
</dbReference>
<dbReference type="GeneID" id="28977384"/>
<dbReference type="PANTHER" id="PTHR21032:SF0">
    <property type="entry name" value="G PATCH DOMAIN-CONTAINING PROTEIN 11"/>
    <property type="match status" value="1"/>
</dbReference>
<feature type="compositionally biased region" description="Basic and acidic residues" evidence="1">
    <location>
        <begin position="292"/>
        <end position="302"/>
    </location>
</feature>
<organism evidence="3 4">
    <name type="scientific">Rhodotorula graminis (strain WP1)</name>
    <dbReference type="NCBI Taxonomy" id="578459"/>
    <lineage>
        <taxon>Eukaryota</taxon>
        <taxon>Fungi</taxon>
        <taxon>Dikarya</taxon>
        <taxon>Basidiomycota</taxon>
        <taxon>Pucciniomycotina</taxon>
        <taxon>Microbotryomycetes</taxon>
        <taxon>Sporidiobolales</taxon>
        <taxon>Sporidiobolaceae</taxon>
        <taxon>Rhodotorula</taxon>
    </lineage>
</organism>
<name>A0A194S271_RHOGW</name>
<sequence length="405" mass="44711">MSLEDYDDLDFDDPRFLQLAATQAPPAELSYAQKRKRALIRSEDKGRTKSRKQHEDDTRAQGLATNLIYQAQQDGHDSKALHMMKSMGYKPGDALGRQAGDEPAPSTSTSTSSSAGPSAAGPSRGGLGFARASFAPVGGAASVGAESSPAPAPAPQARTEPIRFEMRAARTGLGVPQASRLKPYLSIPSSSSGGTSTATNADPSTLPDLAGYLSHLKSSVDVRRAHGILRALRRTCEELDRRAGETESYMWRDPDEEEREADKKRRRKVFDRIDQELESDEEKGAVFGESKSGTEGRGELAYERGTSGVVVELEGDDDDDDDEQEKERAEEAEEKVARERRTAAQAKQDEEDEAAEWFEMDVRSRLALMLTYLRNKYHYCFWCGTQYNDEKDLEENCPGTEEDDH</sequence>
<feature type="compositionally biased region" description="Low complexity" evidence="1">
    <location>
        <begin position="103"/>
        <end position="122"/>
    </location>
</feature>
<gene>
    <name evidence="3" type="ORF">RHOBADRAFT_53653</name>
</gene>
<feature type="region of interest" description="Disordered" evidence="1">
    <location>
        <begin position="237"/>
        <end position="266"/>
    </location>
</feature>
<feature type="compositionally biased region" description="Polar residues" evidence="1">
    <location>
        <begin position="63"/>
        <end position="73"/>
    </location>
</feature>
<evidence type="ECO:0000313" key="4">
    <source>
        <dbReference type="Proteomes" id="UP000053890"/>
    </source>
</evidence>
<dbReference type="AlphaFoldDB" id="A0A194S271"/>
<dbReference type="EMBL" id="KQ474079">
    <property type="protein sequence ID" value="KPV74697.1"/>
    <property type="molecule type" value="Genomic_DNA"/>
</dbReference>
<proteinExistence type="predicted"/>
<feature type="domain" description="G-patch" evidence="2">
    <location>
        <begin position="76"/>
        <end position="132"/>
    </location>
</feature>
<dbReference type="InterPro" id="IPR000467">
    <property type="entry name" value="G_patch_dom"/>
</dbReference>
<keyword evidence="4" id="KW-1185">Reference proteome</keyword>
<dbReference type="PANTHER" id="PTHR21032">
    <property type="entry name" value="G PATCH DOMAIN-CONTAINING PROTEIN 11"/>
    <property type="match status" value="1"/>
</dbReference>
<feature type="compositionally biased region" description="Low complexity" evidence="1">
    <location>
        <begin position="132"/>
        <end position="149"/>
    </location>
</feature>
<feature type="compositionally biased region" description="Basic and acidic residues" evidence="1">
    <location>
        <begin position="237"/>
        <end position="253"/>
    </location>
</feature>
<dbReference type="OrthoDB" id="786951at2759"/>
<dbReference type="GO" id="GO:0000776">
    <property type="term" value="C:kinetochore"/>
    <property type="evidence" value="ECO:0007669"/>
    <property type="project" value="TreeGrafter"/>
</dbReference>
<evidence type="ECO:0000313" key="3">
    <source>
        <dbReference type="EMBL" id="KPV74697.1"/>
    </source>
</evidence>
<dbReference type="GO" id="GO:0003676">
    <property type="term" value="F:nucleic acid binding"/>
    <property type="evidence" value="ECO:0007669"/>
    <property type="project" value="InterPro"/>
</dbReference>